<dbReference type="InterPro" id="IPR016181">
    <property type="entry name" value="Acyl_CoA_acyltransferase"/>
</dbReference>
<evidence type="ECO:0000256" key="2">
    <source>
        <dbReference type="ARBA" id="ARBA00022679"/>
    </source>
</evidence>
<dbReference type="HAMAP" id="MF_00688">
    <property type="entry name" value="Leu_Phe_trans"/>
    <property type="match status" value="1"/>
</dbReference>
<comment type="subcellular location">
    <subcellularLocation>
        <location evidence="4">Cytoplasm</location>
    </subcellularLocation>
</comment>
<evidence type="ECO:0000256" key="3">
    <source>
        <dbReference type="ARBA" id="ARBA00023315"/>
    </source>
</evidence>
<comment type="catalytic activity">
    <reaction evidence="4">
        <text>N-terminal L-lysyl-[protein] + L-leucyl-tRNA(Leu) = N-terminal L-leucyl-L-lysyl-[protein] + tRNA(Leu) + H(+)</text>
        <dbReference type="Rhea" id="RHEA:12340"/>
        <dbReference type="Rhea" id="RHEA-COMP:9613"/>
        <dbReference type="Rhea" id="RHEA-COMP:9622"/>
        <dbReference type="Rhea" id="RHEA-COMP:12670"/>
        <dbReference type="Rhea" id="RHEA-COMP:12671"/>
        <dbReference type="ChEBI" id="CHEBI:15378"/>
        <dbReference type="ChEBI" id="CHEBI:65249"/>
        <dbReference type="ChEBI" id="CHEBI:78442"/>
        <dbReference type="ChEBI" id="CHEBI:78494"/>
        <dbReference type="ChEBI" id="CHEBI:133043"/>
        <dbReference type="EC" id="2.3.2.6"/>
    </reaction>
</comment>
<comment type="catalytic activity">
    <reaction evidence="4">
        <text>N-terminal L-arginyl-[protein] + L-leucyl-tRNA(Leu) = N-terminal L-leucyl-L-arginyl-[protein] + tRNA(Leu) + H(+)</text>
        <dbReference type="Rhea" id="RHEA:50416"/>
        <dbReference type="Rhea" id="RHEA-COMP:9613"/>
        <dbReference type="Rhea" id="RHEA-COMP:9622"/>
        <dbReference type="Rhea" id="RHEA-COMP:12672"/>
        <dbReference type="Rhea" id="RHEA-COMP:12673"/>
        <dbReference type="ChEBI" id="CHEBI:15378"/>
        <dbReference type="ChEBI" id="CHEBI:64719"/>
        <dbReference type="ChEBI" id="CHEBI:78442"/>
        <dbReference type="ChEBI" id="CHEBI:78494"/>
        <dbReference type="ChEBI" id="CHEBI:133044"/>
        <dbReference type="EC" id="2.3.2.6"/>
    </reaction>
</comment>
<dbReference type="GO" id="GO:0008914">
    <property type="term" value="F:leucyl-tRNA--protein transferase activity"/>
    <property type="evidence" value="ECO:0007669"/>
    <property type="project" value="UniProtKB-EC"/>
</dbReference>
<dbReference type="RefSeq" id="WP_255855370.1">
    <property type="nucleotide sequence ID" value="NZ_CP073347.1"/>
</dbReference>
<keyword evidence="1 4" id="KW-0963">Cytoplasm</keyword>
<keyword evidence="6" id="KW-1185">Reference proteome</keyword>
<dbReference type="InterPro" id="IPR042203">
    <property type="entry name" value="Leu/Phe-tRNA_Trfase_C"/>
</dbReference>
<comment type="function">
    <text evidence="4">Functions in the N-end rule pathway of protein degradation where it conjugates Leu, Phe and, less efficiently, Met from aminoacyl-tRNAs to the N-termini of proteins containing an N-terminal arginine or lysine.</text>
</comment>
<keyword evidence="3 4" id="KW-0012">Acyltransferase</keyword>
<dbReference type="SUPFAM" id="SSF55729">
    <property type="entry name" value="Acyl-CoA N-acyltransferases (Nat)"/>
    <property type="match status" value="1"/>
</dbReference>
<name>A0ABY5HNS7_9GAMM</name>
<dbReference type="Proteomes" id="UP001058461">
    <property type="component" value="Chromosome"/>
</dbReference>
<dbReference type="Gene3D" id="3.40.630.70">
    <property type="entry name" value="Leucyl/phenylalanyl-tRNA-protein transferase, C-terminal domain"/>
    <property type="match status" value="1"/>
</dbReference>
<dbReference type="EC" id="2.3.2.6" evidence="4"/>
<evidence type="ECO:0000256" key="4">
    <source>
        <dbReference type="HAMAP-Rule" id="MF_00688"/>
    </source>
</evidence>
<dbReference type="InterPro" id="IPR004616">
    <property type="entry name" value="Leu/Phe-tRNA_Trfase"/>
</dbReference>
<comment type="catalytic activity">
    <reaction evidence="4">
        <text>L-phenylalanyl-tRNA(Phe) + an N-terminal L-alpha-aminoacyl-[protein] = an N-terminal L-phenylalanyl-L-alpha-aminoacyl-[protein] + tRNA(Phe)</text>
        <dbReference type="Rhea" id="RHEA:43632"/>
        <dbReference type="Rhea" id="RHEA-COMP:9668"/>
        <dbReference type="Rhea" id="RHEA-COMP:9699"/>
        <dbReference type="Rhea" id="RHEA-COMP:10636"/>
        <dbReference type="Rhea" id="RHEA-COMP:10637"/>
        <dbReference type="ChEBI" id="CHEBI:78442"/>
        <dbReference type="ChEBI" id="CHEBI:78531"/>
        <dbReference type="ChEBI" id="CHEBI:78597"/>
        <dbReference type="ChEBI" id="CHEBI:83561"/>
        <dbReference type="EC" id="2.3.2.6"/>
    </reaction>
</comment>
<dbReference type="InterPro" id="IPR042221">
    <property type="entry name" value="Leu/Phe-tRNA_Trfase_N"/>
</dbReference>
<dbReference type="Pfam" id="PF03588">
    <property type="entry name" value="Leu_Phe_trans"/>
    <property type="match status" value="1"/>
</dbReference>
<evidence type="ECO:0000313" key="6">
    <source>
        <dbReference type="Proteomes" id="UP001058461"/>
    </source>
</evidence>
<dbReference type="PANTHER" id="PTHR30098:SF2">
    <property type="entry name" value="LEUCYL_PHENYLALANYL-TRNA--PROTEIN TRANSFERASE"/>
    <property type="match status" value="1"/>
</dbReference>
<dbReference type="PANTHER" id="PTHR30098">
    <property type="entry name" value="LEUCYL/PHENYLALANYL-TRNA--PROTEIN TRANSFERASE"/>
    <property type="match status" value="1"/>
</dbReference>
<sequence>MISWLSRTSHQFPPASQALSDPNGLLAAGGDLSPERLLSAYRNGIFPWYNPGEPILWWSPDPRCVIYTDRLHISRSLRKRLRRDNYQVTFNQAFGAVMEGCAAPRSGASGTWISREMHAAYNRLHQDGQAQSVEVWQDGELAGGLYGIAAGRMFFGESMFSRRTDASKIAFAWLVEQLKNWDYPLIDCQVHNPHLVTLGAEEIPRETFLQELNRNIDIPCTTTWKFEIDASVF</sequence>
<accession>A0ABY5HNS7</accession>
<reference evidence="5" key="1">
    <citation type="submission" date="2021-04" db="EMBL/GenBank/DDBJ databases">
        <title>Oceanospirillales bacteria with DddD are important DMSP degraders in coastal seawater.</title>
        <authorList>
            <person name="Liu J."/>
        </authorList>
    </citation>
    <scope>NUCLEOTIDE SEQUENCE</scope>
    <source>
        <strain evidence="5">D13-1</strain>
    </source>
</reference>
<evidence type="ECO:0000313" key="5">
    <source>
        <dbReference type="EMBL" id="UTW13203.1"/>
    </source>
</evidence>
<comment type="similarity">
    <text evidence="4">Belongs to the L/F-transferase family.</text>
</comment>
<dbReference type="NCBIfam" id="TIGR00667">
    <property type="entry name" value="aat"/>
    <property type="match status" value="1"/>
</dbReference>
<gene>
    <name evidence="4 5" type="primary">aat</name>
    <name evidence="5" type="ORF">KDW95_05940</name>
</gene>
<organism evidence="5 6">
    <name type="scientific">Marinobacterium rhizophilum</name>
    <dbReference type="NCBI Taxonomy" id="420402"/>
    <lineage>
        <taxon>Bacteria</taxon>
        <taxon>Pseudomonadati</taxon>
        <taxon>Pseudomonadota</taxon>
        <taxon>Gammaproteobacteria</taxon>
        <taxon>Oceanospirillales</taxon>
        <taxon>Oceanospirillaceae</taxon>
        <taxon>Marinobacterium</taxon>
    </lineage>
</organism>
<proteinExistence type="inferred from homology"/>
<dbReference type="EMBL" id="CP073347">
    <property type="protein sequence ID" value="UTW13203.1"/>
    <property type="molecule type" value="Genomic_DNA"/>
</dbReference>
<keyword evidence="2 4" id="KW-0808">Transferase</keyword>
<evidence type="ECO:0000256" key="1">
    <source>
        <dbReference type="ARBA" id="ARBA00022490"/>
    </source>
</evidence>
<dbReference type="Gene3D" id="3.30.70.3550">
    <property type="entry name" value="Leucyl/phenylalanyl-tRNA-protein transferase, N-terminal domain"/>
    <property type="match status" value="1"/>
</dbReference>
<protein>
    <recommendedName>
        <fullName evidence="4">Leucyl/phenylalanyl-tRNA--protein transferase</fullName>
        <ecNumber evidence="4">2.3.2.6</ecNumber>
    </recommendedName>
    <alternativeName>
        <fullName evidence="4">L/F-transferase</fullName>
    </alternativeName>
    <alternativeName>
        <fullName evidence="4">Leucyltransferase</fullName>
    </alternativeName>
    <alternativeName>
        <fullName evidence="4">Phenyalanyltransferase</fullName>
    </alternativeName>
</protein>